<evidence type="ECO:0000313" key="16">
    <source>
        <dbReference type="Proteomes" id="UP000287651"/>
    </source>
</evidence>
<dbReference type="GO" id="GO:0005524">
    <property type="term" value="F:ATP binding"/>
    <property type="evidence" value="ECO:0007669"/>
    <property type="project" value="UniProtKB-UniRule"/>
</dbReference>
<keyword evidence="2" id="KW-0597">Phosphoprotein</keyword>
<gene>
    <name evidence="15" type="ORF">B296_00042913</name>
</gene>
<evidence type="ECO:0000256" key="8">
    <source>
        <dbReference type="ARBA" id="ARBA00038999"/>
    </source>
</evidence>
<comment type="catalytic activity">
    <reaction evidence="10">
        <text>L-threonyl-[protein] + ATP = O-phospho-L-threonyl-[protein] + ADP + H(+)</text>
        <dbReference type="Rhea" id="RHEA:46608"/>
        <dbReference type="Rhea" id="RHEA-COMP:11060"/>
        <dbReference type="Rhea" id="RHEA-COMP:11605"/>
        <dbReference type="ChEBI" id="CHEBI:15378"/>
        <dbReference type="ChEBI" id="CHEBI:30013"/>
        <dbReference type="ChEBI" id="CHEBI:30616"/>
        <dbReference type="ChEBI" id="CHEBI:61977"/>
        <dbReference type="ChEBI" id="CHEBI:456216"/>
        <dbReference type="EC" id="2.7.12.2"/>
    </reaction>
</comment>
<evidence type="ECO:0000256" key="9">
    <source>
        <dbReference type="ARBA" id="ARBA00049014"/>
    </source>
</evidence>
<evidence type="ECO:0000256" key="2">
    <source>
        <dbReference type="ARBA" id="ARBA00022553"/>
    </source>
</evidence>
<proteinExistence type="inferred from homology"/>
<dbReference type="GO" id="GO:0004708">
    <property type="term" value="F:MAP kinase kinase activity"/>
    <property type="evidence" value="ECO:0007669"/>
    <property type="project" value="UniProtKB-EC"/>
</dbReference>
<evidence type="ECO:0000259" key="14">
    <source>
        <dbReference type="PROSITE" id="PS50011"/>
    </source>
</evidence>
<dbReference type="PANTHER" id="PTHR48013:SF9">
    <property type="entry name" value="DUAL SPECIFICITY MITOGEN-ACTIVATED PROTEIN KINASE KINASE 5"/>
    <property type="match status" value="1"/>
</dbReference>
<evidence type="ECO:0000256" key="7">
    <source>
        <dbReference type="ARBA" id="ARBA00038035"/>
    </source>
</evidence>
<feature type="domain" description="Protein kinase" evidence="14">
    <location>
        <begin position="177"/>
        <end position="444"/>
    </location>
</feature>
<dbReference type="GO" id="GO:0006950">
    <property type="term" value="P:response to stress"/>
    <property type="evidence" value="ECO:0007669"/>
    <property type="project" value="UniProtKB-ARBA"/>
</dbReference>
<protein>
    <recommendedName>
        <fullName evidence="8">mitogen-activated protein kinase kinase</fullName>
        <ecNumber evidence="8">2.7.12.2</ecNumber>
    </recommendedName>
</protein>
<dbReference type="AlphaFoldDB" id="A0A426YPP8"/>
<comment type="caution">
    <text evidence="15">The sequence shown here is derived from an EMBL/GenBank/DDBJ whole genome shotgun (WGS) entry which is preliminary data.</text>
</comment>
<evidence type="ECO:0000256" key="12">
    <source>
        <dbReference type="PROSITE-ProRule" id="PRU10141"/>
    </source>
</evidence>
<dbReference type="GO" id="GO:0051707">
    <property type="term" value="P:response to other organism"/>
    <property type="evidence" value="ECO:0007669"/>
    <property type="project" value="UniProtKB-ARBA"/>
</dbReference>
<dbReference type="PROSITE" id="PS00108">
    <property type="entry name" value="PROTEIN_KINASE_ST"/>
    <property type="match status" value="1"/>
</dbReference>
<dbReference type="Gene3D" id="1.10.510.10">
    <property type="entry name" value="Transferase(Phosphotransferase) domain 1"/>
    <property type="match status" value="1"/>
</dbReference>
<feature type="binding site" evidence="12">
    <location>
        <position position="206"/>
    </location>
    <ligand>
        <name>ATP</name>
        <dbReference type="ChEBI" id="CHEBI:30616"/>
    </ligand>
</feature>
<evidence type="ECO:0000256" key="5">
    <source>
        <dbReference type="ARBA" id="ARBA00022777"/>
    </source>
</evidence>
<name>A0A426YPP8_ENSVE</name>
<dbReference type="PANTHER" id="PTHR48013">
    <property type="entry name" value="DUAL SPECIFICITY MITOGEN-ACTIVATED PROTEIN KINASE KINASE 5-RELATED"/>
    <property type="match status" value="1"/>
</dbReference>
<keyword evidence="1 13" id="KW-0723">Serine/threonine-protein kinase</keyword>
<dbReference type="PROSITE" id="PS50011">
    <property type="entry name" value="PROTEIN_KINASE_DOM"/>
    <property type="match status" value="1"/>
</dbReference>
<dbReference type="SUPFAM" id="SSF56112">
    <property type="entry name" value="Protein kinase-like (PK-like)"/>
    <property type="match status" value="1"/>
</dbReference>
<evidence type="ECO:0000256" key="1">
    <source>
        <dbReference type="ARBA" id="ARBA00022527"/>
    </source>
</evidence>
<evidence type="ECO:0000256" key="4">
    <source>
        <dbReference type="ARBA" id="ARBA00022741"/>
    </source>
</evidence>
<evidence type="ECO:0000256" key="3">
    <source>
        <dbReference type="ARBA" id="ARBA00022679"/>
    </source>
</evidence>
<dbReference type="EC" id="2.7.12.2" evidence="8"/>
<dbReference type="CDD" id="cd06623">
    <property type="entry name" value="PKc_MAPKK_plant_like"/>
    <property type="match status" value="1"/>
</dbReference>
<sequence>MSYPPLLLGQLLRRTPSCDARARSFGIGAPQVCVAKASPWRITRGEPADGGLGFGERTVACPASAHLLVHVTSDFHEELTGHLLSVISRSSHPSNFLLSIPFRAPTSLFSMAIVRDRRLPHLNLTLTLEIPDPASVSGGGLRVPLPPPPPTTTTIPCSTASSSSAAAPSAEFRLSDFEKLRVLGHGNGGTVYKVRHRRTAAVYALKVVHTDAADAALRRQVYREVDILRRAADSNHVVRFHAVVPTSSGDVALLLEHMDGGSLDALLRRGGRRPFPEPAVAAIARQALLGLAELHSRNIVHRDIKPANLLINAAGEVKIADFGVGKVLRRSLDPCDSYVGTCAYMSPERFDPESHGGDYDPYAADVWSLGLAVLELHRGHFPLLPEGARPDWATLMVAICFGEAVQAVTERAASGEFRGFIECCLQKESGKRWSVAELLGHPFVAGADGAESGRALRDLLREDSDES</sequence>
<keyword evidence="5" id="KW-0418">Kinase</keyword>
<dbReference type="InterPro" id="IPR011009">
    <property type="entry name" value="Kinase-like_dom_sf"/>
</dbReference>
<keyword evidence="4 12" id="KW-0547">Nucleotide-binding</keyword>
<comment type="catalytic activity">
    <reaction evidence="11">
        <text>L-tyrosyl-[protein] + ATP = O-phospho-L-tyrosyl-[protein] + ADP + H(+)</text>
        <dbReference type="Rhea" id="RHEA:10596"/>
        <dbReference type="Rhea" id="RHEA-COMP:10136"/>
        <dbReference type="Rhea" id="RHEA-COMP:20101"/>
        <dbReference type="ChEBI" id="CHEBI:15378"/>
        <dbReference type="ChEBI" id="CHEBI:30616"/>
        <dbReference type="ChEBI" id="CHEBI:46858"/>
        <dbReference type="ChEBI" id="CHEBI:61978"/>
        <dbReference type="ChEBI" id="CHEBI:456216"/>
        <dbReference type="EC" id="2.7.12.2"/>
    </reaction>
</comment>
<dbReference type="EMBL" id="AMZH03011012">
    <property type="protein sequence ID" value="RRT53692.1"/>
    <property type="molecule type" value="Genomic_DNA"/>
</dbReference>
<comment type="catalytic activity">
    <reaction evidence="9">
        <text>L-seryl-[protein] + ATP = O-phospho-L-seryl-[protein] + ADP + H(+)</text>
        <dbReference type="Rhea" id="RHEA:17989"/>
        <dbReference type="Rhea" id="RHEA-COMP:9863"/>
        <dbReference type="Rhea" id="RHEA-COMP:11604"/>
        <dbReference type="ChEBI" id="CHEBI:15378"/>
        <dbReference type="ChEBI" id="CHEBI:29999"/>
        <dbReference type="ChEBI" id="CHEBI:30616"/>
        <dbReference type="ChEBI" id="CHEBI:83421"/>
        <dbReference type="ChEBI" id="CHEBI:456216"/>
        <dbReference type="EC" id="2.7.12.2"/>
    </reaction>
</comment>
<dbReference type="InterPro" id="IPR017441">
    <property type="entry name" value="Protein_kinase_ATP_BS"/>
</dbReference>
<evidence type="ECO:0000256" key="10">
    <source>
        <dbReference type="ARBA" id="ARBA00049299"/>
    </source>
</evidence>
<dbReference type="InterPro" id="IPR008271">
    <property type="entry name" value="Ser/Thr_kinase_AS"/>
</dbReference>
<keyword evidence="6 12" id="KW-0067">ATP-binding</keyword>
<dbReference type="InterPro" id="IPR000719">
    <property type="entry name" value="Prot_kinase_dom"/>
</dbReference>
<organism evidence="15 16">
    <name type="scientific">Ensete ventricosum</name>
    <name type="common">Abyssinian banana</name>
    <name type="synonym">Musa ensete</name>
    <dbReference type="NCBI Taxonomy" id="4639"/>
    <lineage>
        <taxon>Eukaryota</taxon>
        <taxon>Viridiplantae</taxon>
        <taxon>Streptophyta</taxon>
        <taxon>Embryophyta</taxon>
        <taxon>Tracheophyta</taxon>
        <taxon>Spermatophyta</taxon>
        <taxon>Magnoliopsida</taxon>
        <taxon>Liliopsida</taxon>
        <taxon>Zingiberales</taxon>
        <taxon>Musaceae</taxon>
        <taxon>Ensete</taxon>
    </lineage>
</organism>
<comment type="similarity">
    <text evidence="7">Belongs to the protein kinase superfamily. STE Ser/Thr protein kinase family. MAP kinase kinase subfamily.</text>
</comment>
<reference evidence="15 16" key="1">
    <citation type="journal article" date="2014" name="Agronomy (Basel)">
        <title>A Draft Genome Sequence for Ensete ventricosum, the Drought-Tolerant Tree Against Hunger.</title>
        <authorList>
            <person name="Harrison J."/>
            <person name="Moore K.A."/>
            <person name="Paszkiewicz K."/>
            <person name="Jones T."/>
            <person name="Grant M."/>
            <person name="Ambacheew D."/>
            <person name="Muzemil S."/>
            <person name="Studholme D.J."/>
        </authorList>
    </citation>
    <scope>NUCLEOTIDE SEQUENCE [LARGE SCALE GENOMIC DNA]</scope>
</reference>
<dbReference type="SMART" id="SM00220">
    <property type="entry name" value="S_TKc"/>
    <property type="match status" value="1"/>
</dbReference>
<evidence type="ECO:0000256" key="6">
    <source>
        <dbReference type="ARBA" id="ARBA00022840"/>
    </source>
</evidence>
<dbReference type="Gene3D" id="3.30.200.20">
    <property type="entry name" value="Phosphorylase Kinase, domain 1"/>
    <property type="match status" value="1"/>
</dbReference>
<dbReference type="Pfam" id="PF00069">
    <property type="entry name" value="Pkinase"/>
    <property type="match status" value="1"/>
</dbReference>
<dbReference type="GO" id="GO:0004674">
    <property type="term" value="F:protein serine/threonine kinase activity"/>
    <property type="evidence" value="ECO:0007669"/>
    <property type="project" value="UniProtKB-KW"/>
</dbReference>
<evidence type="ECO:0000256" key="11">
    <source>
        <dbReference type="ARBA" id="ARBA00051693"/>
    </source>
</evidence>
<accession>A0A426YPP8</accession>
<evidence type="ECO:0000313" key="15">
    <source>
        <dbReference type="EMBL" id="RRT53692.1"/>
    </source>
</evidence>
<dbReference type="Proteomes" id="UP000287651">
    <property type="component" value="Unassembled WGS sequence"/>
</dbReference>
<keyword evidence="3" id="KW-0808">Transferase</keyword>
<dbReference type="FunFam" id="1.10.510.10:FF:000350">
    <property type="entry name" value="Mitogen-activated protein kinase 2"/>
    <property type="match status" value="1"/>
</dbReference>
<dbReference type="PROSITE" id="PS00107">
    <property type="entry name" value="PROTEIN_KINASE_ATP"/>
    <property type="match status" value="1"/>
</dbReference>
<evidence type="ECO:0000256" key="13">
    <source>
        <dbReference type="RuleBase" id="RU000304"/>
    </source>
</evidence>